<accession>A0A4U5N4Z9</accession>
<dbReference type="EMBL" id="AZBU02000005">
    <property type="protein sequence ID" value="TKR77609.1"/>
    <property type="molecule type" value="Genomic_DNA"/>
</dbReference>
<keyword evidence="2" id="KW-1185">Reference proteome</keyword>
<organism evidence="1 2">
    <name type="scientific">Steinernema carpocapsae</name>
    <name type="common">Entomopathogenic nematode</name>
    <dbReference type="NCBI Taxonomy" id="34508"/>
    <lineage>
        <taxon>Eukaryota</taxon>
        <taxon>Metazoa</taxon>
        <taxon>Ecdysozoa</taxon>
        <taxon>Nematoda</taxon>
        <taxon>Chromadorea</taxon>
        <taxon>Rhabditida</taxon>
        <taxon>Tylenchina</taxon>
        <taxon>Panagrolaimomorpha</taxon>
        <taxon>Strongyloidoidea</taxon>
        <taxon>Steinernematidae</taxon>
        <taxon>Steinernema</taxon>
    </lineage>
</organism>
<name>A0A4U5N4Z9_STECR</name>
<reference evidence="1 2" key="1">
    <citation type="journal article" date="2015" name="Genome Biol.">
        <title>Comparative genomics of Steinernema reveals deeply conserved gene regulatory networks.</title>
        <authorList>
            <person name="Dillman A.R."/>
            <person name="Macchietto M."/>
            <person name="Porter C.F."/>
            <person name="Rogers A."/>
            <person name="Williams B."/>
            <person name="Antoshechkin I."/>
            <person name="Lee M.M."/>
            <person name="Goodwin Z."/>
            <person name="Lu X."/>
            <person name="Lewis E.E."/>
            <person name="Goodrich-Blair H."/>
            <person name="Stock S.P."/>
            <person name="Adams B.J."/>
            <person name="Sternberg P.W."/>
            <person name="Mortazavi A."/>
        </authorList>
    </citation>
    <scope>NUCLEOTIDE SEQUENCE [LARGE SCALE GENOMIC DNA]</scope>
    <source>
        <strain evidence="1 2">ALL</strain>
    </source>
</reference>
<reference evidence="1 2" key="2">
    <citation type="journal article" date="2019" name="G3 (Bethesda)">
        <title>Hybrid Assembly of the Genome of the Entomopathogenic Nematode Steinernema carpocapsae Identifies the X-Chromosome.</title>
        <authorList>
            <person name="Serra L."/>
            <person name="Macchietto M."/>
            <person name="Macias-Munoz A."/>
            <person name="McGill C.J."/>
            <person name="Rodriguez I.M."/>
            <person name="Rodriguez B."/>
            <person name="Murad R."/>
            <person name="Mortazavi A."/>
        </authorList>
    </citation>
    <scope>NUCLEOTIDE SEQUENCE [LARGE SCALE GENOMIC DNA]</scope>
    <source>
        <strain evidence="1 2">ALL</strain>
    </source>
</reference>
<evidence type="ECO:0000313" key="2">
    <source>
        <dbReference type="Proteomes" id="UP000298663"/>
    </source>
</evidence>
<gene>
    <name evidence="1" type="ORF">L596_018544</name>
</gene>
<comment type="caution">
    <text evidence="1">The sequence shown here is derived from an EMBL/GenBank/DDBJ whole genome shotgun (WGS) entry which is preliminary data.</text>
</comment>
<dbReference type="Proteomes" id="UP000298663">
    <property type="component" value="Unassembled WGS sequence"/>
</dbReference>
<protein>
    <submittedName>
        <fullName evidence="1">Uncharacterized protein</fullName>
    </submittedName>
</protein>
<proteinExistence type="predicted"/>
<evidence type="ECO:0000313" key="1">
    <source>
        <dbReference type="EMBL" id="TKR77609.1"/>
    </source>
</evidence>
<sequence length="103" mass="11591">MDTRHLIFHFAVTNDQAELSRRSPSSVPFFRSDSQKTTSNEISLFLATVTRRRPQRCPGHLDTAVGDGWTYYRNPGGETTSCSLHASAHAHYKLICLFLRPPG</sequence>
<dbReference type="AlphaFoldDB" id="A0A4U5N4Z9"/>